<dbReference type="InterPro" id="IPR023631">
    <property type="entry name" value="Amidase_dom"/>
</dbReference>
<dbReference type="InterPro" id="IPR036928">
    <property type="entry name" value="AS_sf"/>
</dbReference>
<dbReference type="InterPro" id="IPR000120">
    <property type="entry name" value="Amidase"/>
</dbReference>
<dbReference type="GO" id="GO:0016020">
    <property type="term" value="C:membrane"/>
    <property type="evidence" value="ECO:0007669"/>
    <property type="project" value="TreeGrafter"/>
</dbReference>
<dbReference type="Pfam" id="PF01425">
    <property type="entry name" value="Amidase"/>
    <property type="match status" value="1"/>
</dbReference>
<organism evidence="4">
    <name type="scientific">Solanum chacoense</name>
    <name type="common">Chaco potato</name>
    <dbReference type="NCBI Taxonomy" id="4108"/>
    <lineage>
        <taxon>Eukaryota</taxon>
        <taxon>Viridiplantae</taxon>
        <taxon>Streptophyta</taxon>
        <taxon>Embryophyta</taxon>
        <taxon>Tracheophyta</taxon>
        <taxon>Spermatophyta</taxon>
        <taxon>Magnoliopsida</taxon>
        <taxon>eudicotyledons</taxon>
        <taxon>Gunneridae</taxon>
        <taxon>Pentapetalae</taxon>
        <taxon>asterids</taxon>
        <taxon>lamiids</taxon>
        <taxon>Solanales</taxon>
        <taxon>Solanaceae</taxon>
        <taxon>Solanoideae</taxon>
        <taxon>Solaneae</taxon>
        <taxon>Solanum</taxon>
    </lineage>
</organism>
<dbReference type="InterPro" id="IPR020556">
    <property type="entry name" value="Amidase_CS"/>
</dbReference>
<dbReference type="PANTHER" id="PTHR11895:SF165">
    <property type="entry name" value="FATTY ACID AMIDE HYDROLASE-LIKE"/>
    <property type="match status" value="1"/>
</dbReference>
<protein>
    <submittedName>
        <fullName evidence="4">Putative ovule protein</fullName>
    </submittedName>
</protein>
<dbReference type="PROSITE" id="PS00571">
    <property type="entry name" value="AMIDASES"/>
    <property type="match status" value="1"/>
</dbReference>
<feature type="region of interest" description="Disordered" evidence="2">
    <location>
        <begin position="1"/>
        <end position="28"/>
    </location>
</feature>
<dbReference type="PANTHER" id="PTHR11895">
    <property type="entry name" value="TRANSAMIDASE"/>
    <property type="match status" value="1"/>
</dbReference>
<name>A0A0V0HUL2_SOLCH</name>
<dbReference type="GO" id="GO:0070291">
    <property type="term" value="P:N-acylethanolamine metabolic process"/>
    <property type="evidence" value="ECO:0007669"/>
    <property type="project" value="TreeGrafter"/>
</dbReference>
<sequence>MHELALGTTGNNVNFGTTRNPHAPARYTGGSSSGSAAIVACGLCSAALGTDGGGSIRIPSSLCAYTQWWSFSEGIKL</sequence>
<dbReference type="AlphaFoldDB" id="A0A0V0HUL2"/>
<dbReference type="EMBL" id="GEDG01015332">
    <property type="protein sequence ID" value="JAP23568.1"/>
    <property type="molecule type" value="Transcribed_RNA"/>
</dbReference>
<proteinExistence type="inferred from homology"/>
<evidence type="ECO:0000259" key="3">
    <source>
        <dbReference type="Pfam" id="PF01425"/>
    </source>
</evidence>
<comment type="similarity">
    <text evidence="1">Belongs to the amidase family.</text>
</comment>
<evidence type="ECO:0000313" key="4">
    <source>
        <dbReference type="EMBL" id="JAP23568.1"/>
    </source>
</evidence>
<evidence type="ECO:0000256" key="2">
    <source>
        <dbReference type="SAM" id="MobiDB-lite"/>
    </source>
</evidence>
<feature type="compositionally biased region" description="Low complexity" evidence="2">
    <location>
        <begin position="7"/>
        <end position="20"/>
    </location>
</feature>
<reference evidence="4" key="1">
    <citation type="submission" date="2015-12" db="EMBL/GenBank/DDBJ databases">
        <title>Gene expression during late stages of embryo sac development: a critical building block for successful pollen-pistil interactions.</title>
        <authorList>
            <person name="Liu Y."/>
            <person name="Joly V."/>
            <person name="Sabar M."/>
            <person name="Matton D.P."/>
        </authorList>
    </citation>
    <scope>NUCLEOTIDE SEQUENCE</scope>
</reference>
<dbReference type="SUPFAM" id="SSF75304">
    <property type="entry name" value="Amidase signature (AS) enzymes"/>
    <property type="match status" value="1"/>
</dbReference>
<evidence type="ECO:0000256" key="1">
    <source>
        <dbReference type="ARBA" id="ARBA00009199"/>
    </source>
</evidence>
<dbReference type="GO" id="GO:0047412">
    <property type="term" value="F:N-(long-chain-acyl)ethanolamine deacylase activity"/>
    <property type="evidence" value="ECO:0007669"/>
    <property type="project" value="TreeGrafter"/>
</dbReference>
<feature type="domain" description="Amidase" evidence="3">
    <location>
        <begin position="1"/>
        <end position="64"/>
    </location>
</feature>
<accession>A0A0V0HUL2</accession>
<dbReference type="Gene3D" id="3.90.1300.10">
    <property type="entry name" value="Amidase signature (AS) domain"/>
    <property type="match status" value="1"/>
</dbReference>